<keyword evidence="1" id="KW-0732">Signal</keyword>
<dbReference type="STRING" id="692275.N1QH45"/>
<organism evidence="2 3">
    <name type="scientific">Sphaerulina musiva (strain SO2202)</name>
    <name type="common">Poplar stem canker fungus</name>
    <name type="synonym">Septoria musiva</name>
    <dbReference type="NCBI Taxonomy" id="692275"/>
    <lineage>
        <taxon>Eukaryota</taxon>
        <taxon>Fungi</taxon>
        <taxon>Dikarya</taxon>
        <taxon>Ascomycota</taxon>
        <taxon>Pezizomycotina</taxon>
        <taxon>Dothideomycetes</taxon>
        <taxon>Dothideomycetidae</taxon>
        <taxon>Mycosphaerellales</taxon>
        <taxon>Mycosphaerellaceae</taxon>
        <taxon>Sphaerulina</taxon>
    </lineage>
</organism>
<name>N1QH45_SPHMS</name>
<dbReference type="AlphaFoldDB" id="N1QH45"/>
<accession>N1QH45</accession>
<proteinExistence type="predicted"/>
<dbReference type="EMBL" id="KB456260">
    <property type="protein sequence ID" value="EMF16505.1"/>
    <property type="molecule type" value="Genomic_DNA"/>
</dbReference>
<dbReference type="PANTHER" id="PTHR36182">
    <property type="entry name" value="PROTEIN, PUTATIVE (AFU_ORTHOLOGUE AFUA_6G10930)-RELATED"/>
    <property type="match status" value="1"/>
</dbReference>
<feature type="signal peptide" evidence="1">
    <location>
        <begin position="1"/>
        <end position="23"/>
    </location>
</feature>
<dbReference type="OMA" id="PCRGHHK"/>
<sequence length="226" mass="24829">MASISKSHSFWTLCGLLLWPITCLTHMEMDWPYALRSKHNPDNDYSNIDYSMTSPLNADGTNFPCKGYQNDRPFQSVTTYTAGSTYNISLAGSATHLGGSCQIALSYDNGATFRVVKSIIGGCPLSSSYDFKIPSFAPSGYALLSWTWQNHAGNREFYQNCAQVKVISSASRRLRRQSFHSFNSLPFIWKANLEGLNDCATAEGSDPVYPKPGPDVVYAGDVTASS</sequence>
<reference evidence="2 3" key="1">
    <citation type="journal article" date="2012" name="PLoS Pathog.">
        <title>Diverse lifestyles and strategies of plant pathogenesis encoded in the genomes of eighteen Dothideomycetes fungi.</title>
        <authorList>
            <person name="Ohm R.A."/>
            <person name="Feau N."/>
            <person name="Henrissat B."/>
            <person name="Schoch C.L."/>
            <person name="Horwitz B.A."/>
            <person name="Barry K.W."/>
            <person name="Condon B.J."/>
            <person name="Copeland A.C."/>
            <person name="Dhillon B."/>
            <person name="Glaser F."/>
            <person name="Hesse C.N."/>
            <person name="Kosti I."/>
            <person name="LaButti K."/>
            <person name="Lindquist E.A."/>
            <person name="Lucas S."/>
            <person name="Salamov A.A."/>
            <person name="Bradshaw R.E."/>
            <person name="Ciuffetti L."/>
            <person name="Hamelin R.C."/>
            <person name="Kema G.H.J."/>
            <person name="Lawrence C."/>
            <person name="Scott J.A."/>
            <person name="Spatafora J.W."/>
            <person name="Turgeon B.G."/>
            <person name="de Wit P.J.G.M."/>
            <person name="Zhong S."/>
            <person name="Goodwin S.B."/>
            <person name="Grigoriev I.V."/>
        </authorList>
    </citation>
    <scope>NUCLEOTIDE SEQUENCE [LARGE SCALE GENOMIC DNA]</scope>
    <source>
        <strain evidence="2 3">SO2202</strain>
    </source>
</reference>
<keyword evidence="3" id="KW-1185">Reference proteome</keyword>
<dbReference type="eggNOG" id="ENOG502RZYG">
    <property type="taxonomic scope" value="Eukaryota"/>
</dbReference>
<dbReference type="OrthoDB" id="2342176at2759"/>
<dbReference type="PANTHER" id="PTHR36182:SF1">
    <property type="entry name" value="PROTEIN, PUTATIVE (AFU_ORTHOLOGUE AFUA_6G10930)-RELATED"/>
    <property type="match status" value="1"/>
</dbReference>
<evidence type="ECO:0000313" key="3">
    <source>
        <dbReference type="Proteomes" id="UP000016931"/>
    </source>
</evidence>
<dbReference type="HOGENOM" id="CLU_032571_2_2_1"/>
<dbReference type="RefSeq" id="XP_016764626.1">
    <property type="nucleotide sequence ID" value="XM_016908370.1"/>
</dbReference>
<dbReference type="Proteomes" id="UP000016931">
    <property type="component" value="Unassembled WGS sequence"/>
</dbReference>
<evidence type="ECO:0000256" key="1">
    <source>
        <dbReference type="SAM" id="SignalP"/>
    </source>
</evidence>
<dbReference type="Gene3D" id="2.70.50.70">
    <property type="match status" value="1"/>
</dbReference>
<feature type="non-terminal residue" evidence="2">
    <location>
        <position position="226"/>
    </location>
</feature>
<evidence type="ECO:0008006" key="4">
    <source>
        <dbReference type="Google" id="ProtNLM"/>
    </source>
</evidence>
<dbReference type="GeneID" id="27905507"/>
<evidence type="ECO:0000313" key="2">
    <source>
        <dbReference type="EMBL" id="EMF16505.1"/>
    </source>
</evidence>
<gene>
    <name evidence="2" type="ORF">SEPMUDRAFT_23351</name>
</gene>
<feature type="chain" id="PRO_5004110324" description="Lytic polysaccharide monooxygenase" evidence="1">
    <location>
        <begin position="24"/>
        <end position="226"/>
    </location>
</feature>
<protein>
    <recommendedName>
        <fullName evidence="4">Lytic polysaccharide monooxygenase</fullName>
    </recommendedName>
</protein>